<dbReference type="Proteomes" id="UP000295525">
    <property type="component" value="Unassembled WGS sequence"/>
</dbReference>
<organism evidence="2 3">
    <name type="scientific">Paralcaligenes ureilyticus</name>
    <dbReference type="NCBI Taxonomy" id="627131"/>
    <lineage>
        <taxon>Bacteria</taxon>
        <taxon>Pseudomonadati</taxon>
        <taxon>Pseudomonadota</taxon>
        <taxon>Betaproteobacteria</taxon>
        <taxon>Burkholderiales</taxon>
        <taxon>Alcaligenaceae</taxon>
        <taxon>Paralcaligenes</taxon>
    </lineage>
</organism>
<proteinExistence type="predicted"/>
<dbReference type="RefSeq" id="WP_132580186.1">
    <property type="nucleotide sequence ID" value="NZ_SMAJ01000003.1"/>
</dbReference>
<evidence type="ECO:0000313" key="2">
    <source>
        <dbReference type="EMBL" id="TCT09460.1"/>
    </source>
</evidence>
<dbReference type="Gene3D" id="3.40.50.300">
    <property type="entry name" value="P-loop containing nucleotide triphosphate hydrolases"/>
    <property type="match status" value="1"/>
</dbReference>
<feature type="domain" description="Hda lid" evidence="1">
    <location>
        <begin position="159"/>
        <end position="223"/>
    </location>
</feature>
<dbReference type="GO" id="GO:0005886">
    <property type="term" value="C:plasma membrane"/>
    <property type="evidence" value="ECO:0007669"/>
    <property type="project" value="TreeGrafter"/>
</dbReference>
<dbReference type="InterPro" id="IPR055199">
    <property type="entry name" value="Hda_lid"/>
</dbReference>
<comment type="caution">
    <text evidence="2">The sequence shown here is derived from an EMBL/GenBank/DDBJ whole genome shotgun (WGS) entry which is preliminary data.</text>
</comment>
<dbReference type="Pfam" id="PF22688">
    <property type="entry name" value="Hda_lid"/>
    <property type="match status" value="1"/>
</dbReference>
<dbReference type="AlphaFoldDB" id="A0A4R3M7X7"/>
<dbReference type="NCBIfam" id="NF006485">
    <property type="entry name" value="PRK08903.1-5"/>
    <property type="match status" value="1"/>
</dbReference>
<dbReference type="SUPFAM" id="SSF52540">
    <property type="entry name" value="P-loop containing nucleoside triphosphate hydrolases"/>
    <property type="match status" value="1"/>
</dbReference>
<dbReference type="NCBIfam" id="TIGR03420">
    <property type="entry name" value="DnaA_homol_Hda"/>
    <property type="match status" value="1"/>
</dbReference>
<sequence>MTRQLLLDLLPAPQATLDNFVAGANGAAMDALGNLPPGRAIYLWGAPGTGRTHLLKALSAEPDSLYFQAADAADTLKSVAMAETITFKLIALDDVGLFNKAAQAALFALYNRWREMATTGQAFAMLLAGDRAPLAMSLREDLRTRLGWDLVFRLEPLSDPDRIAALNKRAHERGLALSPDIIKWLLGHYARDMGRLGALLDALDRYSLETHRAITLPLLRDLLALDATTESNHL</sequence>
<evidence type="ECO:0000259" key="1">
    <source>
        <dbReference type="Pfam" id="PF22688"/>
    </source>
</evidence>
<dbReference type="GO" id="GO:0006270">
    <property type="term" value="P:DNA replication initiation"/>
    <property type="evidence" value="ECO:0007669"/>
    <property type="project" value="TreeGrafter"/>
</dbReference>
<dbReference type="GO" id="GO:0032297">
    <property type="term" value="P:negative regulation of DNA-templated DNA replication initiation"/>
    <property type="evidence" value="ECO:0007669"/>
    <property type="project" value="InterPro"/>
</dbReference>
<dbReference type="InterPro" id="IPR027417">
    <property type="entry name" value="P-loop_NTPase"/>
</dbReference>
<dbReference type="EMBL" id="SMAJ01000003">
    <property type="protein sequence ID" value="TCT09460.1"/>
    <property type="molecule type" value="Genomic_DNA"/>
</dbReference>
<dbReference type="InterPro" id="IPR017788">
    <property type="entry name" value="Hda"/>
</dbReference>
<dbReference type="PANTHER" id="PTHR30050:SF5">
    <property type="entry name" value="DNAA REGULATORY INACTIVATOR HDA"/>
    <property type="match status" value="1"/>
</dbReference>
<gene>
    <name evidence="2" type="ORF">EDC26_10378</name>
</gene>
<evidence type="ECO:0000313" key="3">
    <source>
        <dbReference type="Proteomes" id="UP000295525"/>
    </source>
</evidence>
<dbReference type="OrthoDB" id="9784878at2"/>
<protein>
    <submittedName>
        <fullName evidence="2">Regulatory inactivation of DnaA Hda protein</fullName>
    </submittedName>
</protein>
<name>A0A4R3M7X7_9BURK</name>
<accession>A0A4R3M7X7</accession>
<reference evidence="2 3" key="1">
    <citation type="submission" date="2019-03" db="EMBL/GenBank/DDBJ databases">
        <title>Genomic Encyclopedia of Type Strains, Phase IV (KMG-IV): sequencing the most valuable type-strain genomes for metagenomic binning, comparative biology and taxonomic classification.</title>
        <authorList>
            <person name="Goeker M."/>
        </authorList>
    </citation>
    <scope>NUCLEOTIDE SEQUENCE [LARGE SCALE GENOMIC DNA]</scope>
    <source>
        <strain evidence="2 3">DSM 24591</strain>
    </source>
</reference>
<keyword evidence="3" id="KW-1185">Reference proteome</keyword>
<dbReference type="PANTHER" id="PTHR30050">
    <property type="entry name" value="CHROMOSOMAL REPLICATION INITIATOR PROTEIN DNAA"/>
    <property type="match status" value="1"/>
</dbReference>
<dbReference type="Gene3D" id="1.10.8.60">
    <property type="match status" value="1"/>
</dbReference>
<dbReference type="GO" id="GO:0003688">
    <property type="term" value="F:DNA replication origin binding"/>
    <property type="evidence" value="ECO:0007669"/>
    <property type="project" value="TreeGrafter"/>
</dbReference>